<evidence type="ECO:0000313" key="3">
    <source>
        <dbReference type="EMBL" id="KAL3318466.1"/>
    </source>
</evidence>
<dbReference type="SMART" id="SM00198">
    <property type="entry name" value="SCP"/>
    <property type="match status" value="1"/>
</dbReference>
<proteinExistence type="predicted"/>
<dbReference type="SUPFAM" id="SSF55797">
    <property type="entry name" value="PR-1-like"/>
    <property type="match status" value="1"/>
</dbReference>
<dbReference type="AlphaFoldDB" id="A0ABD2QG06"/>
<protein>
    <recommendedName>
        <fullName evidence="2">SCP domain-containing protein</fullName>
    </recommendedName>
</protein>
<dbReference type="EMBL" id="JBJKFK010000241">
    <property type="protein sequence ID" value="KAL3318466.1"/>
    <property type="molecule type" value="Genomic_DNA"/>
</dbReference>
<evidence type="ECO:0000259" key="2">
    <source>
        <dbReference type="SMART" id="SM00198"/>
    </source>
</evidence>
<evidence type="ECO:0000256" key="1">
    <source>
        <dbReference type="SAM" id="SignalP"/>
    </source>
</evidence>
<keyword evidence="1" id="KW-0732">Signal</keyword>
<sequence>MYWLSLVAVFLGLCIVTESQLSQNDREKFLSEHNVRRQLLKNGQLPNQPQAASMPDLVWDSTLETSAQLLADSCIFGHDSYSARATKQFTYVGQNIAGIPFLFASVGAWFNEHSIYNYTSNSCRGICGHYTQIAWANTTNLGCGYKYCHSSNFPYGFYVVCNYGPAGNFNNQKPYEVAK</sequence>
<dbReference type="Gene3D" id="3.40.33.10">
    <property type="entry name" value="CAP"/>
    <property type="match status" value="1"/>
</dbReference>
<dbReference type="PROSITE" id="PS01010">
    <property type="entry name" value="CRISP_2"/>
    <property type="match status" value="1"/>
</dbReference>
<reference evidence="3 4" key="1">
    <citation type="submission" date="2024-11" db="EMBL/GenBank/DDBJ databases">
        <title>Adaptive evolution of stress response genes in parasites aligns with host niche diversity.</title>
        <authorList>
            <person name="Hahn C."/>
            <person name="Resl P."/>
        </authorList>
    </citation>
    <scope>NUCLEOTIDE SEQUENCE [LARGE SCALE GENOMIC DNA]</scope>
    <source>
        <strain evidence="3">EGGRZ-B1_66</strain>
        <tissue evidence="3">Body</tissue>
    </source>
</reference>
<dbReference type="PRINTS" id="PR00838">
    <property type="entry name" value="V5ALLERGEN"/>
</dbReference>
<dbReference type="InterPro" id="IPR002413">
    <property type="entry name" value="V5_allergen-like"/>
</dbReference>
<feature type="domain" description="SCP" evidence="2">
    <location>
        <begin position="24"/>
        <end position="171"/>
    </location>
</feature>
<gene>
    <name evidence="3" type="ORF">Ciccas_002878</name>
</gene>
<feature type="signal peptide" evidence="1">
    <location>
        <begin position="1"/>
        <end position="19"/>
    </location>
</feature>
<dbReference type="InterPro" id="IPR018244">
    <property type="entry name" value="Allrgn_V5/Tpx1_CS"/>
</dbReference>
<name>A0ABD2QG06_9PLAT</name>
<dbReference type="InterPro" id="IPR014044">
    <property type="entry name" value="CAP_dom"/>
</dbReference>
<keyword evidence="4" id="KW-1185">Reference proteome</keyword>
<dbReference type="Proteomes" id="UP001626550">
    <property type="component" value="Unassembled WGS sequence"/>
</dbReference>
<dbReference type="InterPro" id="IPR001283">
    <property type="entry name" value="CRISP-related"/>
</dbReference>
<dbReference type="PANTHER" id="PTHR10334">
    <property type="entry name" value="CYSTEINE-RICH SECRETORY PROTEIN-RELATED"/>
    <property type="match status" value="1"/>
</dbReference>
<dbReference type="CDD" id="cd05380">
    <property type="entry name" value="CAP_euk"/>
    <property type="match status" value="1"/>
</dbReference>
<dbReference type="PRINTS" id="PR00837">
    <property type="entry name" value="V5TPXLIKE"/>
</dbReference>
<dbReference type="PROSITE" id="PS01009">
    <property type="entry name" value="CRISP_1"/>
    <property type="match status" value="1"/>
</dbReference>
<organism evidence="3 4">
    <name type="scientific">Cichlidogyrus casuarinus</name>
    <dbReference type="NCBI Taxonomy" id="1844966"/>
    <lineage>
        <taxon>Eukaryota</taxon>
        <taxon>Metazoa</taxon>
        <taxon>Spiralia</taxon>
        <taxon>Lophotrochozoa</taxon>
        <taxon>Platyhelminthes</taxon>
        <taxon>Monogenea</taxon>
        <taxon>Monopisthocotylea</taxon>
        <taxon>Dactylogyridea</taxon>
        <taxon>Ancyrocephalidae</taxon>
        <taxon>Cichlidogyrus</taxon>
    </lineage>
</organism>
<dbReference type="Pfam" id="PF00188">
    <property type="entry name" value="CAP"/>
    <property type="match status" value="1"/>
</dbReference>
<comment type="caution">
    <text evidence="3">The sequence shown here is derived from an EMBL/GenBank/DDBJ whole genome shotgun (WGS) entry which is preliminary data.</text>
</comment>
<evidence type="ECO:0000313" key="4">
    <source>
        <dbReference type="Proteomes" id="UP001626550"/>
    </source>
</evidence>
<dbReference type="InterPro" id="IPR035940">
    <property type="entry name" value="CAP_sf"/>
</dbReference>
<accession>A0ABD2QG06</accession>
<feature type="chain" id="PRO_5044769955" description="SCP domain-containing protein" evidence="1">
    <location>
        <begin position="20"/>
        <end position="179"/>
    </location>
</feature>